<protein>
    <submittedName>
        <fullName evidence="2">Uncharacterized protein</fullName>
    </submittedName>
</protein>
<name>A0ABR2KL41_9EUKA</name>
<dbReference type="EMBL" id="JAPFFF010000004">
    <property type="protein sequence ID" value="KAK8891839.1"/>
    <property type="molecule type" value="Genomic_DNA"/>
</dbReference>
<organism evidence="2 3">
    <name type="scientific">Tritrichomonas musculus</name>
    <dbReference type="NCBI Taxonomy" id="1915356"/>
    <lineage>
        <taxon>Eukaryota</taxon>
        <taxon>Metamonada</taxon>
        <taxon>Parabasalia</taxon>
        <taxon>Tritrichomonadida</taxon>
        <taxon>Tritrichomonadidae</taxon>
        <taxon>Tritrichomonas</taxon>
    </lineage>
</organism>
<comment type="caution">
    <text evidence="2">The sequence shown here is derived from an EMBL/GenBank/DDBJ whole genome shotgun (WGS) entry which is preliminary data.</text>
</comment>
<keyword evidence="3" id="KW-1185">Reference proteome</keyword>
<sequence length="538" mass="63020">MFNFANSVSRTSRTSSRAKSSIFNEAGDIEMDFFSRQVKRLETSMSATEEKKADLLKQYTIEKQSYKSLKERVKRLRNIINNRQNEANERLKKIKEFQMTEEGENEANKAALEKKEEIESHLNSMNKSLQTQYSQINDVVEKTTSIPDENPEYAPLFASTGALKKAAENRKNVINNGENEKRKMNDEIEQINKEEKEINYKLKDLNKSIDALEERVKKALTILAEPDDSYSLTNLEKLVDRLETLANSTEMRFTFLSKEKMPEDFRTELVEIEHKAAANFKRRHLLSSQYESVQRQIKEIQHAIKVRKGIARDISDATLIAKSKRTPEEVETIISDRSNDLISKYKQLSEEIANLDQLEFQNCLERDKVENEWKAKMKKIEKMRIDNLTDDQTLIKINQLTEAIDVDKQQREINASKIQTLQRRAQNASQEREKSLNSKPEINFAKERVEEKSKNVHERQISIDQRKNDVHLRSIEQDKLDQEYLDLMKRTIELEKLREEKGLEVEKAKEKMMHEQELLDQVLAKIPLDQKIQILQKL</sequence>
<keyword evidence="1" id="KW-0175">Coiled coil</keyword>
<dbReference type="Proteomes" id="UP001470230">
    <property type="component" value="Unassembled WGS sequence"/>
</dbReference>
<accession>A0ABR2KL41</accession>
<reference evidence="2 3" key="1">
    <citation type="submission" date="2024-04" db="EMBL/GenBank/DDBJ databases">
        <title>Tritrichomonas musculus Genome.</title>
        <authorList>
            <person name="Alves-Ferreira E."/>
            <person name="Grigg M."/>
            <person name="Lorenzi H."/>
            <person name="Galac M."/>
        </authorList>
    </citation>
    <scope>NUCLEOTIDE SEQUENCE [LARGE SCALE GENOMIC DNA]</scope>
    <source>
        <strain evidence="2 3">EAF2021</strain>
    </source>
</reference>
<gene>
    <name evidence="2" type="ORF">M9Y10_029061</name>
</gene>
<proteinExistence type="predicted"/>
<feature type="coiled-coil region" evidence="1">
    <location>
        <begin position="167"/>
        <end position="252"/>
    </location>
</feature>
<evidence type="ECO:0000313" key="2">
    <source>
        <dbReference type="EMBL" id="KAK8891839.1"/>
    </source>
</evidence>
<evidence type="ECO:0000313" key="3">
    <source>
        <dbReference type="Proteomes" id="UP001470230"/>
    </source>
</evidence>
<evidence type="ECO:0000256" key="1">
    <source>
        <dbReference type="SAM" id="Coils"/>
    </source>
</evidence>
<feature type="coiled-coil region" evidence="1">
    <location>
        <begin position="31"/>
        <end position="128"/>
    </location>
</feature>